<keyword evidence="2" id="KW-1185">Reference proteome</keyword>
<evidence type="ECO:0000313" key="1">
    <source>
        <dbReference type="EMBL" id="OKP02734.1"/>
    </source>
</evidence>
<sequence length="129" mass="14655">MSHSNIVVNALKQILENDDMNISTIENFFSKDYFQVVNGNKISFNDFVSHINLLKISLTNVNVTILSVAENGKNVHTHHLVKANKKDGSMIEFEVFSRFLVSKNRITGCYELTRKIMGNKDDSDLGFRS</sequence>
<organism evidence="1 2">
    <name type="scientific">Xenorhabdus eapokensis</name>
    <dbReference type="NCBI Taxonomy" id="1873482"/>
    <lineage>
        <taxon>Bacteria</taxon>
        <taxon>Pseudomonadati</taxon>
        <taxon>Pseudomonadota</taxon>
        <taxon>Gammaproteobacteria</taxon>
        <taxon>Enterobacterales</taxon>
        <taxon>Morganellaceae</taxon>
        <taxon>Xenorhabdus</taxon>
    </lineage>
</organism>
<comment type="caution">
    <text evidence="1">The sequence shown here is derived from an EMBL/GenBank/DDBJ whole genome shotgun (WGS) entry which is preliminary data.</text>
</comment>
<dbReference type="Proteomes" id="UP000186268">
    <property type="component" value="Unassembled WGS sequence"/>
</dbReference>
<evidence type="ECO:0000313" key="2">
    <source>
        <dbReference type="Proteomes" id="UP000186268"/>
    </source>
</evidence>
<proteinExistence type="predicted"/>
<dbReference type="OrthoDB" id="1256785at2"/>
<dbReference type="EMBL" id="MKGQ01000013">
    <property type="protein sequence ID" value="OKP02734.1"/>
    <property type="molecule type" value="Genomic_DNA"/>
</dbReference>
<evidence type="ECO:0008006" key="3">
    <source>
        <dbReference type="Google" id="ProtNLM"/>
    </source>
</evidence>
<dbReference type="RefSeq" id="WP_083600307.1">
    <property type="nucleotide sequence ID" value="NZ_CAWNAG010000035.1"/>
</dbReference>
<gene>
    <name evidence="1" type="ORF">Xedl_02144</name>
</gene>
<accession>A0A1Q5TR80</accession>
<reference evidence="1 2" key="1">
    <citation type="submission" date="2016-09" db="EMBL/GenBank/DDBJ databases">
        <title>Xenorhabdus thuongxuanensis sp. nov. and Xenorhabdus eapokensis sp. nov., isolated from Steinernema species.</title>
        <authorList>
            <person name="Kaempfer P."/>
            <person name="Tobias N.J."/>
            <person name="Phan Ke L."/>
            <person name="Bode H.B."/>
            <person name="Glaeser S.P."/>
        </authorList>
    </citation>
    <scope>NUCLEOTIDE SEQUENCE [LARGE SCALE GENOMIC DNA]</scope>
    <source>
        <strain evidence="1 2">DL20</strain>
    </source>
</reference>
<dbReference type="AlphaFoldDB" id="A0A1Q5TR80"/>
<name>A0A1Q5TR80_9GAMM</name>
<protein>
    <recommendedName>
        <fullName evidence="3">SnoaL-like domain-containing protein</fullName>
    </recommendedName>
</protein>
<dbReference type="STRING" id="1873482.Xedl_02144"/>